<evidence type="ECO:0000313" key="3">
    <source>
        <dbReference type="Proteomes" id="UP000315103"/>
    </source>
</evidence>
<sequence length="169" mass="18856">MKRIEDIEIIPLKMEDDGSIPNNPELPLLLYKNVFEESDDIPNILNANDWSGDWLGSVHPFHHYHSNTHEVLAVKAGSATLLLGGEQGEAVEAEKGDVIILPAGYGHKRIEASDDYANYGAYPGGVDFDMNYGKAEERPEKIENIRQVPLPQYDPVFGENGPLFDHWKG</sequence>
<dbReference type="InterPro" id="IPR014500">
    <property type="entry name" value="UCP019307_cupin"/>
</dbReference>
<dbReference type="OrthoDB" id="9791759at2"/>
<proteinExistence type="predicted"/>
<dbReference type="InterPro" id="IPR011051">
    <property type="entry name" value="RmlC_Cupin_sf"/>
</dbReference>
<keyword evidence="3" id="KW-1185">Reference proteome</keyword>
<dbReference type="AlphaFoldDB" id="A0A558AU03"/>
<evidence type="ECO:0000259" key="1">
    <source>
        <dbReference type="Pfam" id="PF07883"/>
    </source>
</evidence>
<protein>
    <submittedName>
        <fullName evidence="2">Cupin domain-containing protein</fullName>
    </submittedName>
</protein>
<dbReference type="PANTHER" id="PTHR36448">
    <property type="entry name" value="BLR7373 PROTEIN"/>
    <property type="match status" value="1"/>
</dbReference>
<feature type="domain" description="Cupin type-2" evidence="1">
    <location>
        <begin position="58"/>
        <end position="115"/>
    </location>
</feature>
<organism evidence="2 3">
    <name type="scientific">Salinicoccus cyprini</name>
    <dbReference type="NCBI Taxonomy" id="2493691"/>
    <lineage>
        <taxon>Bacteria</taxon>
        <taxon>Bacillati</taxon>
        <taxon>Bacillota</taxon>
        <taxon>Bacilli</taxon>
        <taxon>Bacillales</taxon>
        <taxon>Staphylococcaceae</taxon>
        <taxon>Salinicoccus</taxon>
    </lineage>
</organism>
<dbReference type="SUPFAM" id="SSF51182">
    <property type="entry name" value="RmlC-like cupins"/>
    <property type="match status" value="1"/>
</dbReference>
<dbReference type="InterPro" id="IPR013096">
    <property type="entry name" value="Cupin_2"/>
</dbReference>
<gene>
    <name evidence="2" type="ORF">FO441_08505</name>
</gene>
<dbReference type="PANTHER" id="PTHR36448:SF2">
    <property type="entry name" value="CUPIN TYPE-1 DOMAIN-CONTAINING PROTEIN"/>
    <property type="match status" value="1"/>
</dbReference>
<evidence type="ECO:0000313" key="2">
    <source>
        <dbReference type="EMBL" id="TVT27738.1"/>
    </source>
</evidence>
<dbReference type="PIRSF" id="PIRSF019307">
    <property type="entry name" value="UCP019307"/>
    <property type="match status" value="1"/>
</dbReference>
<dbReference type="Gene3D" id="2.60.120.10">
    <property type="entry name" value="Jelly Rolls"/>
    <property type="match status" value="1"/>
</dbReference>
<dbReference type="Pfam" id="PF07883">
    <property type="entry name" value="Cupin_2"/>
    <property type="match status" value="1"/>
</dbReference>
<name>A0A558AU03_9STAP</name>
<dbReference type="CDD" id="cd02219">
    <property type="entry name" value="cupin_YjlB-like"/>
    <property type="match status" value="1"/>
</dbReference>
<dbReference type="RefSeq" id="WP_145288657.1">
    <property type="nucleotide sequence ID" value="NZ_VMSJ01000003.1"/>
</dbReference>
<reference evidence="2 3" key="1">
    <citation type="submission" date="2019-07" db="EMBL/GenBank/DDBJ databases">
        <title>Salinicoccus cyprini sp. nov., isolated from gastro-intestinal tract of mirror carp, Cyprinus carpio var. specularis, collected from Gobind Sagar Reservoir, Himachal Pradesh, India.</title>
        <authorList>
            <person name="Talwar C."/>
            <person name="Singh A.K."/>
            <person name="Lal R."/>
            <person name="Negi R.K."/>
        </authorList>
    </citation>
    <scope>NUCLEOTIDE SEQUENCE [LARGE SCALE GENOMIC DNA]</scope>
    <source>
        <strain evidence="2 3">CT19</strain>
    </source>
</reference>
<comment type="caution">
    <text evidence="2">The sequence shown here is derived from an EMBL/GenBank/DDBJ whole genome shotgun (WGS) entry which is preliminary data.</text>
</comment>
<dbReference type="InterPro" id="IPR014710">
    <property type="entry name" value="RmlC-like_jellyroll"/>
</dbReference>
<dbReference type="Proteomes" id="UP000315103">
    <property type="component" value="Unassembled WGS sequence"/>
</dbReference>
<dbReference type="EMBL" id="VMSJ01000003">
    <property type="protein sequence ID" value="TVT27738.1"/>
    <property type="molecule type" value="Genomic_DNA"/>
</dbReference>
<dbReference type="InterPro" id="IPR047121">
    <property type="entry name" value="YjiB-like"/>
</dbReference>
<accession>A0A558AU03</accession>